<reference evidence="2" key="1">
    <citation type="submission" date="2020-06" db="EMBL/GenBank/DDBJ databases">
        <authorList>
            <person name="Li T."/>
            <person name="Hu X."/>
            <person name="Zhang T."/>
            <person name="Song X."/>
            <person name="Zhang H."/>
            <person name="Dai N."/>
            <person name="Sheng W."/>
            <person name="Hou X."/>
            <person name="Wei L."/>
        </authorList>
    </citation>
    <scope>NUCLEOTIDE SEQUENCE</scope>
    <source>
        <strain evidence="2">G02</strain>
        <tissue evidence="2">Leaf</tissue>
    </source>
</reference>
<dbReference type="InterPro" id="IPR012337">
    <property type="entry name" value="RNaseH-like_sf"/>
</dbReference>
<evidence type="ECO:0000259" key="1">
    <source>
        <dbReference type="PROSITE" id="PS50994"/>
    </source>
</evidence>
<dbReference type="InterPro" id="IPR041588">
    <property type="entry name" value="Integrase_H2C2"/>
</dbReference>
<dbReference type="InterPro" id="IPR001584">
    <property type="entry name" value="Integrase_cat-core"/>
</dbReference>
<dbReference type="PANTHER" id="PTHR37984">
    <property type="entry name" value="PROTEIN CBG26694"/>
    <property type="match status" value="1"/>
</dbReference>
<dbReference type="InterPro" id="IPR036397">
    <property type="entry name" value="RNaseH_sf"/>
</dbReference>
<accession>A0AAW2TV11</accession>
<name>A0AAW2TV11_SESRA</name>
<dbReference type="EMBL" id="JACGWJ010000007">
    <property type="protein sequence ID" value="KAL0408300.1"/>
    <property type="molecule type" value="Genomic_DNA"/>
</dbReference>
<proteinExistence type="predicted"/>
<protein>
    <recommendedName>
        <fullName evidence="1">Integrase catalytic domain-containing protein</fullName>
    </recommendedName>
</protein>
<feature type="domain" description="Integrase catalytic" evidence="1">
    <location>
        <begin position="213"/>
        <end position="337"/>
    </location>
</feature>
<dbReference type="SUPFAM" id="SSF53098">
    <property type="entry name" value="Ribonuclease H-like"/>
    <property type="match status" value="1"/>
</dbReference>
<dbReference type="PANTHER" id="PTHR37984:SF5">
    <property type="entry name" value="PROTEIN NYNRIN-LIKE"/>
    <property type="match status" value="1"/>
</dbReference>
<dbReference type="InterPro" id="IPR050951">
    <property type="entry name" value="Retrovirus_Pol_polyprotein"/>
</dbReference>
<dbReference type="Gene3D" id="1.10.340.70">
    <property type="match status" value="1"/>
</dbReference>
<dbReference type="PROSITE" id="PS50994">
    <property type="entry name" value="INTEGRASE"/>
    <property type="match status" value="1"/>
</dbReference>
<dbReference type="InterPro" id="IPR043502">
    <property type="entry name" value="DNA/RNA_pol_sf"/>
</dbReference>
<dbReference type="GO" id="GO:0015074">
    <property type="term" value="P:DNA integration"/>
    <property type="evidence" value="ECO:0007669"/>
    <property type="project" value="InterPro"/>
</dbReference>
<dbReference type="Gene3D" id="3.30.420.10">
    <property type="entry name" value="Ribonuclease H-like superfamily/Ribonuclease H"/>
    <property type="match status" value="1"/>
</dbReference>
<dbReference type="GO" id="GO:0003676">
    <property type="term" value="F:nucleic acid binding"/>
    <property type="evidence" value="ECO:0007669"/>
    <property type="project" value="InterPro"/>
</dbReference>
<dbReference type="Pfam" id="PF17921">
    <property type="entry name" value="Integrase_H2C2"/>
    <property type="match status" value="1"/>
</dbReference>
<evidence type="ECO:0000313" key="2">
    <source>
        <dbReference type="EMBL" id="KAL0408300.1"/>
    </source>
</evidence>
<dbReference type="AlphaFoldDB" id="A0AAW2TV11"/>
<organism evidence="2">
    <name type="scientific">Sesamum radiatum</name>
    <name type="common">Black benniseed</name>
    <dbReference type="NCBI Taxonomy" id="300843"/>
    <lineage>
        <taxon>Eukaryota</taxon>
        <taxon>Viridiplantae</taxon>
        <taxon>Streptophyta</taxon>
        <taxon>Embryophyta</taxon>
        <taxon>Tracheophyta</taxon>
        <taxon>Spermatophyta</taxon>
        <taxon>Magnoliopsida</taxon>
        <taxon>eudicotyledons</taxon>
        <taxon>Gunneridae</taxon>
        <taxon>Pentapetalae</taxon>
        <taxon>asterids</taxon>
        <taxon>lamiids</taxon>
        <taxon>Lamiales</taxon>
        <taxon>Pedaliaceae</taxon>
        <taxon>Sesamum</taxon>
    </lineage>
</organism>
<gene>
    <name evidence="2" type="ORF">Sradi_1764400</name>
</gene>
<sequence length="337" mass="38866">MEMPSPTTIKDVQKLTGKIASMNRFLSRSADRSLPFFQVLRNVKNFSWTEECEKAFQDLKMKVTVLVLQEPSQEKNQGSTVVDLVEQDLGWKKEIVEYLTKGTTDKQGVEKHGLIKRVCRFTMVNGELYKRTFEGLLLKCLDQEGARYVLKKIHEGCCGNHAEGRSLAQKVMRQWYYWPTLLKDVIDHVRRCIQCQIHANLIHQPATNMEVIKLTYPFDQLGIDLVRPLLLAKGQRKFIIVAIEYFSKWVEAEALSKITENEVMNFIWKNIVCRFGVLRILAHFQGKKKMNWCKEMSIQQNFTSVGNPHANGQTEVMNQTILQNLKTRLDGAQGKLG</sequence>
<dbReference type="SUPFAM" id="SSF56672">
    <property type="entry name" value="DNA/RNA polymerases"/>
    <property type="match status" value="1"/>
</dbReference>
<reference evidence="2" key="2">
    <citation type="journal article" date="2024" name="Plant">
        <title>Genomic evolution and insights into agronomic trait innovations of Sesamum species.</title>
        <authorList>
            <person name="Miao H."/>
            <person name="Wang L."/>
            <person name="Qu L."/>
            <person name="Liu H."/>
            <person name="Sun Y."/>
            <person name="Le M."/>
            <person name="Wang Q."/>
            <person name="Wei S."/>
            <person name="Zheng Y."/>
            <person name="Lin W."/>
            <person name="Duan Y."/>
            <person name="Cao H."/>
            <person name="Xiong S."/>
            <person name="Wang X."/>
            <person name="Wei L."/>
            <person name="Li C."/>
            <person name="Ma Q."/>
            <person name="Ju M."/>
            <person name="Zhao R."/>
            <person name="Li G."/>
            <person name="Mu C."/>
            <person name="Tian Q."/>
            <person name="Mei H."/>
            <person name="Zhang T."/>
            <person name="Gao T."/>
            <person name="Zhang H."/>
        </authorList>
    </citation>
    <scope>NUCLEOTIDE SEQUENCE</scope>
    <source>
        <strain evidence="2">G02</strain>
    </source>
</reference>
<dbReference type="Gene3D" id="3.30.70.270">
    <property type="match status" value="1"/>
</dbReference>
<dbReference type="InterPro" id="IPR043128">
    <property type="entry name" value="Rev_trsase/Diguanyl_cyclase"/>
</dbReference>
<comment type="caution">
    <text evidence="2">The sequence shown here is derived from an EMBL/GenBank/DDBJ whole genome shotgun (WGS) entry which is preliminary data.</text>
</comment>